<dbReference type="SUPFAM" id="SSF53850">
    <property type="entry name" value="Periplasmic binding protein-like II"/>
    <property type="match status" value="1"/>
</dbReference>
<evidence type="ECO:0000256" key="3">
    <source>
        <dbReference type="ARBA" id="ARBA00022729"/>
    </source>
</evidence>
<dbReference type="PANTHER" id="PTHR43649">
    <property type="entry name" value="ARABINOSE-BINDING PROTEIN-RELATED"/>
    <property type="match status" value="1"/>
</dbReference>
<feature type="signal peptide" evidence="4">
    <location>
        <begin position="1"/>
        <end position="18"/>
    </location>
</feature>
<reference evidence="5 6" key="1">
    <citation type="submission" date="2014-12" db="EMBL/GenBank/DDBJ databases">
        <title>Comparative genomics of the lactic acid bacteria isolated from the honey bee gut.</title>
        <authorList>
            <person name="Ellegaard K.M."/>
            <person name="Tamarit D."/>
            <person name="Javelind E."/>
            <person name="Olofsson T."/>
            <person name="Andersson S.G."/>
            <person name="Vasquez A."/>
        </authorList>
    </citation>
    <scope>NUCLEOTIDE SEQUENCE [LARGE SCALE GENOMIC DNA]</scope>
    <source>
        <strain evidence="5 6">Bin2</strain>
    </source>
</reference>
<evidence type="ECO:0000256" key="4">
    <source>
        <dbReference type="SAM" id="SignalP"/>
    </source>
</evidence>
<dbReference type="Gene3D" id="3.40.190.10">
    <property type="entry name" value="Periplasmic binding protein-like II"/>
    <property type="match status" value="1"/>
</dbReference>
<evidence type="ECO:0000313" key="6">
    <source>
        <dbReference type="Proteomes" id="UP000033648"/>
    </source>
</evidence>
<dbReference type="Proteomes" id="UP000033648">
    <property type="component" value="Unassembled WGS sequence"/>
</dbReference>
<organism evidence="5 6">
    <name type="scientific">Bifidobacterium asteroides</name>
    <dbReference type="NCBI Taxonomy" id="1684"/>
    <lineage>
        <taxon>Bacteria</taxon>
        <taxon>Bacillati</taxon>
        <taxon>Actinomycetota</taxon>
        <taxon>Actinomycetes</taxon>
        <taxon>Bifidobacteriales</taxon>
        <taxon>Bifidobacteriaceae</taxon>
        <taxon>Bifidobacterium</taxon>
    </lineage>
</organism>
<dbReference type="AlphaFoldDB" id="A0A0F4L0Q9"/>
<evidence type="ECO:0008006" key="7">
    <source>
        <dbReference type="Google" id="ProtNLM"/>
    </source>
</evidence>
<dbReference type="OrthoDB" id="9763054at2"/>
<feature type="chain" id="PRO_5039418309" description="ABC transporter substrate-binding protein" evidence="4">
    <location>
        <begin position="19"/>
        <end position="454"/>
    </location>
</feature>
<keyword evidence="2" id="KW-0813">Transport</keyword>
<comment type="similarity">
    <text evidence="1">Belongs to the bacterial solute-binding protein 1 family.</text>
</comment>
<dbReference type="Pfam" id="PF13416">
    <property type="entry name" value="SBP_bac_8"/>
    <property type="match status" value="1"/>
</dbReference>
<gene>
    <name evidence="5" type="ORF">JF69_01270</name>
</gene>
<dbReference type="EMBL" id="JWME01000004">
    <property type="protein sequence ID" value="KJY52437.1"/>
    <property type="molecule type" value="Genomic_DNA"/>
</dbReference>
<dbReference type="GO" id="GO:0055085">
    <property type="term" value="P:transmembrane transport"/>
    <property type="evidence" value="ECO:0007669"/>
    <property type="project" value="InterPro"/>
</dbReference>
<name>A0A0F4L0Q9_9BIFI</name>
<proteinExistence type="inferred from homology"/>
<protein>
    <recommendedName>
        <fullName evidence="7">ABC transporter substrate-binding protein</fullName>
    </recommendedName>
</protein>
<dbReference type="PANTHER" id="PTHR43649:SF34">
    <property type="entry name" value="ABC TRANSPORTER PERIPLASMIC-BINDING PROTEIN YCJN-RELATED"/>
    <property type="match status" value="1"/>
</dbReference>
<dbReference type="InterPro" id="IPR050490">
    <property type="entry name" value="Bact_solute-bd_prot1"/>
</dbReference>
<dbReference type="PATRIC" id="fig|1684.4.peg.140"/>
<evidence type="ECO:0000256" key="1">
    <source>
        <dbReference type="ARBA" id="ARBA00008520"/>
    </source>
</evidence>
<accession>A0A0F4L0Q9</accession>
<sequence>MRSGIVKSMTVMTTVAMLAVGLAGCGGGSSASSSDKGRVYFLNHKSEVADQYHQLAKDFTKKTGIKVDIVTAATNTLDQTTQSELAKKDAPTILSIGMDNFPKFKKYLLPIQDTDVYKLLDKNGKEYSMKDGNDSFTFPFAAEYYGIIYNKKIINEYGTKPYAVVKSVDEIKDYATLKKVITSIQEHKDDLGLQGAVTTPSVDASDEHRFVSHMSRIPLFYEYQDSNTTFKPELKGTYLKNYKDLFDLEVASSPSNPKTASNKTYDDCVAEFSQGQVAFFPEGVWAYPLIRNNKVADEDMGMLPYWMGIPGEEKMGPASVYDASWAINKKTSKANQEASLKFIKWMVTSEEGKETLSHKMSFSVPFSAFNDKYQPNNVLTLSARAYEKQGKPLVRSFNLPSTQWGDNLANALLEYTQGTKDWDNVEHSYIDGWQKDWKQVKQTTGALPTATKLH</sequence>
<dbReference type="InterPro" id="IPR006061">
    <property type="entry name" value="SBP_1_CS"/>
</dbReference>
<dbReference type="InterPro" id="IPR006059">
    <property type="entry name" value="SBP"/>
</dbReference>
<comment type="caution">
    <text evidence="5">The sequence shown here is derived from an EMBL/GenBank/DDBJ whole genome shotgun (WGS) entry which is preliminary data.</text>
</comment>
<dbReference type="PROSITE" id="PS01037">
    <property type="entry name" value="SBP_BACTERIAL_1"/>
    <property type="match status" value="1"/>
</dbReference>
<keyword evidence="3 4" id="KW-0732">Signal</keyword>
<dbReference type="PROSITE" id="PS51257">
    <property type="entry name" value="PROKAR_LIPOPROTEIN"/>
    <property type="match status" value="1"/>
</dbReference>
<evidence type="ECO:0000256" key="2">
    <source>
        <dbReference type="ARBA" id="ARBA00022448"/>
    </source>
</evidence>
<evidence type="ECO:0000313" key="5">
    <source>
        <dbReference type="EMBL" id="KJY52437.1"/>
    </source>
</evidence>